<comment type="subcellular location">
    <subcellularLocation>
        <location evidence="1 9">Cytoplasm</location>
    </subcellularLocation>
</comment>
<dbReference type="InterPro" id="IPR010084">
    <property type="entry name" value="FabZ"/>
</dbReference>
<evidence type="ECO:0000313" key="10">
    <source>
        <dbReference type="EMBL" id="ALL13420.1"/>
    </source>
</evidence>
<organism evidence="10 11">
    <name type="scientific">Caulobacter henricii</name>
    <dbReference type="NCBI Taxonomy" id="69395"/>
    <lineage>
        <taxon>Bacteria</taxon>
        <taxon>Pseudomonadati</taxon>
        <taxon>Pseudomonadota</taxon>
        <taxon>Alphaproteobacteria</taxon>
        <taxon>Caulobacterales</taxon>
        <taxon>Caulobacteraceae</taxon>
        <taxon>Caulobacter</taxon>
    </lineage>
</organism>
<evidence type="ECO:0000256" key="3">
    <source>
        <dbReference type="ARBA" id="ARBA00022490"/>
    </source>
</evidence>
<dbReference type="Pfam" id="PF07977">
    <property type="entry name" value="FabA"/>
    <property type="match status" value="1"/>
</dbReference>
<comment type="catalytic activity">
    <reaction evidence="9">
        <text>a (3R)-hydroxyacyl-[ACP] = a (2E)-enoyl-[ACP] + H2O</text>
        <dbReference type="Rhea" id="RHEA:13097"/>
        <dbReference type="Rhea" id="RHEA-COMP:9925"/>
        <dbReference type="Rhea" id="RHEA-COMP:9945"/>
        <dbReference type="ChEBI" id="CHEBI:15377"/>
        <dbReference type="ChEBI" id="CHEBI:78784"/>
        <dbReference type="ChEBI" id="CHEBI:78827"/>
        <dbReference type="EC" id="4.2.1.59"/>
    </reaction>
</comment>
<dbReference type="EMBL" id="CP013002">
    <property type="protein sequence ID" value="ALL13420.1"/>
    <property type="molecule type" value="Genomic_DNA"/>
</dbReference>
<evidence type="ECO:0000256" key="9">
    <source>
        <dbReference type="HAMAP-Rule" id="MF_00406"/>
    </source>
</evidence>
<dbReference type="eggNOG" id="COG0764">
    <property type="taxonomic scope" value="Bacteria"/>
</dbReference>
<dbReference type="RefSeq" id="WP_062146412.1">
    <property type="nucleotide sequence ID" value="NZ_CP013002.1"/>
</dbReference>
<keyword evidence="11" id="KW-1185">Reference proteome</keyword>
<keyword evidence="6 9" id="KW-0443">Lipid metabolism</keyword>
<proteinExistence type="inferred from homology"/>
<dbReference type="CDD" id="cd01288">
    <property type="entry name" value="FabZ"/>
    <property type="match status" value="1"/>
</dbReference>
<comment type="function">
    <text evidence="8 9">Involved in unsaturated fatty acids biosynthesis. Catalyzes the dehydration of short chain beta-hydroxyacyl-ACPs and long chain saturated and unsaturated beta-hydroxyacyl-ACPs.</text>
</comment>
<dbReference type="NCBIfam" id="TIGR01750">
    <property type="entry name" value="fabZ"/>
    <property type="match status" value="1"/>
</dbReference>
<dbReference type="KEGG" id="chq:AQ619_08675"/>
<reference evidence="10 11" key="1">
    <citation type="submission" date="2015-10" db="EMBL/GenBank/DDBJ databases">
        <title>Conservation of the essential genome among Caulobacter and Brevundimonas species.</title>
        <authorList>
            <person name="Scott D."/>
            <person name="Ely B."/>
        </authorList>
    </citation>
    <scope>NUCLEOTIDE SEQUENCE [LARGE SCALE GENOMIC DNA]</scope>
    <source>
        <strain evidence="10 11">CB4</strain>
    </source>
</reference>
<dbReference type="GO" id="GO:0006633">
    <property type="term" value="P:fatty acid biosynthetic process"/>
    <property type="evidence" value="ECO:0007669"/>
    <property type="project" value="UniProtKB-UniRule"/>
</dbReference>
<dbReference type="Proteomes" id="UP000056905">
    <property type="component" value="Chromosome"/>
</dbReference>
<evidence type="ECO:0000256" key="1">
    <source>
        <dbReference type="ARBA" id="ARBA00004496"/>
    </source>
</evidence>
<dbReference type="GO" id="GO:0019171">
    <property type="term" value="F:(3R)-hydroxyacyl-[acyl-carrier-protein] dehydratase activity"/>
    <property type="evidence" value="ECO:0007669"/>
    <property type="project" value="UniProtKB-EC"/>
</dbReference>
<dbReference type="GO" id="GO:0016020">
    <property type="term" value="C:membrane"/>
    <property type="evidence" value="ECO:0007669"/>
    <property type="project" value="GOC"/>
</dbReference>
<evidence type="ECO:0000256" key="4">
    <source>
        <dbReference type="ARBA" id="ARBA00022516"/>
    </source>
</evidence>
<accession>A0A0P0NZ65</accession>
<keyword evidence="5 9" id="KW-0441">Lipid A biosynthesis</keyword>
<dbReference type="GO" id="GO:0005737">
    <property type="term" value="C:cytoplasm"/>
    <property type="evidence" value="ECO:0007669"/>
    <property type="project" value="UniProtKB-SubCell"/>
</dbReference>
<dbReference type="FunFam" id="3.10.129.10:FF:000001">
    <property type="entry name" value="3-hydroxyacyl-[acyl-carrier-protein] dehydratase FabZ"/>
    <property type="match status" value="1"/>
</dbReference>
<dbReference type="NCBIfam" id="NF000582">
    <property type="entry name" value="PRK00006.1"/>
    <property type="match status" value="1"/>
</dbReference>
<dbReference type="Gene3D" id="3.10.129.10">
    <property type="entry name" value="Hotdog Thioesterase"/>
    <property type="match status" value="1"/>
</dbReference>
<keyword evidence="3 9" id="KW-0963">Cytoplasm</keyword>
<dbReference type="PANTHER" id="PTHR30272:SF1">
    <property type="entry name" value="3-HYDROXYACYL-[ACYL-CARRIER-PROTEIN] DEHYDRATASE"/>
    <property type="match status" value="1"/>
</dbReference>
<dbReference type="GO" id="GO:0009245">
    <property type="term" value="P:lipid A biosynthetic process"/>
    <property type="evidence" value="ECO:0007669"/>
    <property type="project" value="UniProtKB-UniRule"/>
</dbReference>
<protein>
    <recommendedName>
        <fullName evidence="9">3-hydroxyacyl-[acyl-carrier-protein] dehydratase FabZ</fullName>
        <ecNumber evidence="9">4.2.1.59</ecNumber>
    </recommendedName>
    <alternativeName>
        <fullName evidence="9">(3R)-hydroxymyristoyl-[acyl-carrier-protein] dehydratase</fullName>
        <shortName evidence="9">(3R)-hydroxymyristoyl-ACP dehydrase</shortName>
    </alternativeName>
    <alternativeName>
        <fullName evidence="9">Beta-hydroxyacyl-ACP dehydratase</fullName>
    </alternativeName>
</protein>
<evidence type="ECO:0000256" key="6">
    <source>
        <dbReference type="ARBA" id="ARBA00023098"/>
    </source>
</evidence>
<evidence type="ECO:0000256" key="7">
    <source>
        <dbReference type="ARBA" id="ARBA00023239"/>
    </source>
</evidence>
<gene>
    <name evidence="9" type="primary">fabZ</name>
    <name evidence="10" type="ORF">AQ619_08675</name>
</gene>
<comment type="similarity">
    <text evidence="2 9">Belongs to the thioester dehydratase family. FabZ subfamily.</text>
</comment>
<feature type="active site" evidence="9">
    <location>
        <position position="59"/>
    </location>
</feature>
<evidence type="ECO:0000256" key="8">
    <source>
        <dbReference type="ARBA" id="ARBA00025049"/>
    </source>
</evidence>
<keyword evidence="7 9" id="KW-0456">Lyase</keyword>
<dbReference type="PANTHER" id="PTHR30272">
    <property type="entry name" value="3-HYDROXYACYL-[ACYL-CARRIER-PROTEIN] DEHYDRATASE"/>
    <property type="match status" value="1"/>
</dbReference>
<dbReference type="EC" id="4.2.1.59" evidence="9"/>
<dbReference type="HAMAP" id="MF_00406">
    <property type="entry name" value="FabZ"/>
    <property type="match status" value="1"/>
</dbReference>
<evidence type="ECO:0000313" key="11">
    <source>
        <dbReference type="Proteomes" id="UP000056905"/>
    </source>
</evidence>
<dbReference type="AlphaFoldDB" id="A0A0P0NZ65"/>
<evidence type="ECO:0000256" key="5">
    <source>
        <dbReference type="ARBA" id="ARBA00022556"/>
    </source>
</evidence>
<dbReference type="STRING" id="69395.AQ619_08675"/>
<dbReference type="InterPro" id="IPR029069">
    <property type="entry name" value="HotDog_dom_sf"/>
</dbReference>
<dbReference type="InterPro" id="IPR013114">
    <property type="entry name" value="FabA_FabZ"/>
</dbReference>
<sequence>MGQDIAETAQTDIDIAEILARIPHRYPFLLVDRAEDYRPHQSIVGIKCVTVNEPFFQGHFPGNPVMPGVLIIEAMAQTGAVLMSKSLEVDTEGKTIFFMSVDNARFRNPVRPGDVLRMEVEVTRSRSTIFKFKGVAKVNEKVAAEAEFAAMVVETPTK</sequence>
<evidence type="ECO:0000256" key="2">
    <source>
        <dbReference type="ARBA" id="ARBA00009174"/>
    </source>
</evidence>
<keyword evidence="4 9" id="KW-0444">Lipid biosynthesis</keyword>
<dbReference type="SUPFAM" id="SSF54637">
    <property type="entry name" value="Thioesterase/thiol ester dehydrase-isomerase"/>
    <property type="match status" value="1"/>
</dbReference>
<dbReference type="OrthoDB" id="9772788at2"/>
<name>A0A0P0NZ65_9CAUL</name>